<dbReference type="Pfam" id="PF01743">
    <property type="entry name" value="PolyA_pol"/>
    <property type="match status" value="1"/>
</dbReference>
<name>A0A2M6W4A6_9BACT</name>
<evidence type="ECO:0000256" key="6">
    <source>
        <dbReference type="ARBA" id="ARBA00022741"/>
    </source>
</evidence>
<keyword evidence="9" id="KW-0460">Magnesium</keyword>
<dbReference type="InterPro" id="IPR002646">
    <property type="entry name" value="PolA_pol_head_dom"/>
</dbReference>
<evidence type="ECO:0000259" key="12">
    <source>
        <dbReference type="PROSITE" id="PS51831"/>
    </source>
</evidence>
<dbReference type="InterPro" id="IPR006675">
    <property type="entry name" value="HDIG_dom"/>
</dbReference>
<keyword evidence="10 11" id="KW-0694">RNA-binding</keyword>
<evidence type="ECO:0000256" key="11">
    <source>
        <dbReference type="RuleBase" id="RU003953"/>
    </source>
</evidence>
<dbReference type="EMBL" id="PFBX01000015">
    <property type="protein sequence ID" value="PIT87618.1"/>
    <property type="molecule type" value="Genomic_DNA"/>
</dbReference>
<dbReference type="CDD" id="cd05398">
    <property type="entry name" value="NT_ClassII-CCAase"/>
    <property type="match status" value="1"/>
</dbReference>
<proteinExistence type="inferred from homology"/>
<evidence type="ECO:0000256" key="8">
    <source>
        <dbReference type="ARBA" id="ARBA00022840"/>
    </source>
</evidence>
<evidence type="ECO:0000256" key="1">
    <source>
        <dbReference type="ARBA" id="ARBA00001946"/>
    </source>
</evidence>
<organism evidence="13 14">
    <name type="scientific">Candidatus Magasanikbacteria bacterium CG10_big_fil_rev_8_21_14_0_10_40_10</name>
    <dbReference type="NCBI Taxonomy" id="1974648"/>
    <lineage>
        <taxon>Bacteria</taxon>
        <taxon>Candidatus Magasanikiibacteriota</taxon>
    </lineage>
</organism>
<feature type="domain" description="HD" evidence="12">
    <location>
        <begin position="266"/>
        <end position="376"/>
    </location>
</feature>
<dbReference type="Pfam" id="PF12627">
    <property type="entry name" value="PolyA_pol_RNAbd"/>
    <property type="match status" value="1"/>
</dbReference>
<keyword evidence="6" id="KW-0547">Nucleotide-binding</keyword>
<dbReference type="GO" id="GO:0046872">
    <property type="term" value="F:metal ion binding"/>
    <property type="evidence" value="ECO:0007669"/>
    <property type="project" value="UniProtKB-KW"/>
</dbReference>
<dbReference type="PANTHER" id="PTHR47545">
    <property type="entry name" value="MULTIFUNCTIONAL CCA PROTEIN"/>
    <property type="match status" value="1"/>
</dbReference>
<sequence>MTLEKIFKIIARLAKKNKTPIYAVGGFVRDFLLGQADFKDIDFVVEGSGIAFAQKLDNELKQVGRLVEFADFDTARYLFLSEDDKIILELEFAGARTEKYNSKSRKPQVLATDLAQDLSRRDFTINAMALPASELIGGLKKIKKSAIIDLFSGRKDLKNKILRTPLDPNVTFSDDPLRMMRAVRFATQLDFSIEELTLRAIYQTRDRIKIVSAERVNEELFKILACSHSSIAFNLMFQTHLLDLVLPEVSALDGVEEIYGQQHKNNLIHTFKVVDNIATRSDKIILRLAGLLHDIGKSQTKKFLPKIGWTFYQHEHVGRKLVYKIARRLRLSKKETDYLAKLVRWHQQPISLMDEGITDSAVRRLIVNLGDELEDLLILGISDITTGNPYKLKKRQANYDHLRARIDEVMAKDKLRAFQSPVRGEEIMAECNLKPGPTVGRIKEAIEEAILDGIIPNEYEPARKYFEEIKAKFLNKASAWEKLAN</sequence>
<comment type="caution">
    <text evidence="13">The sequence shown here is derived from an EMBL/GenBank/DDBJ whole genome shotgun (WGS) entry which is preliminary data.</text>
</comment>
<keyword evidence="2 11" id="KW-0808">Transferase</keyword>
<dbReference type="InterPro" id="IPR043519">
    <property type="entry name" value="NT_sf"/>
</dbReference>
<evidence type="ECO:0000256" key="4">
    <source>
        <dbReference type="ARBA" id="ARBA00022695"/>
    </source>
</evidence>
<comment type="similarity">
    <text evidence="11">Belongs to the tRNA nucleotidyltransferase/poly(A) polymerase family.</text>
</comment>
<dbReference type="AlphaFoldDB" id="A0A2M6W4A6"/>
<dbReference type="InterPro" id="IPR003607">
    <property type="entry name" value="HD/PDEase_dom"/>
</dbReference>
<keyword evidence="3" id="KW-0819">tRNA processing</keyword>
<keyword evidence="8" id="KW-0067">ATP-binding</keyword>
<evidence type="ECO:0000256" key="3">
    <source>
        <dbReference type="ARBA" id="ARBA00022694"/>
    </source>
</evidence>
<dbReference type="PROSITE" id="PS51831">
    <property type="entry name" value="HD"/>
    <property type="match status" value="1"/>
</dbReference>
<dbReference type="GO" id="GO:0005524">
    <property type="term" value="F:ATP binding"/>
    <property type="evidence" value="ECO:0007669"/>
    <property type="project" value="UniProtKB-KW"/>
</dbReference>
<dbReference type="CDD" id="cd00077">
    <property type="entry name" value="HDc"/>
    <property type="match status" value="1"/>
</dbReference>
<keyword evidence="4" id="KW-0548">Nucleotidyltransferase</keyword>
<reference evidence="14" key="1">
    <citation type="submission" date="2017-09" db="EMBL/GenBank/DDBJ databases">
        <title>Depth-based differentiation of microbial function through sediment-hosted aquifers and enrichment of novel symbionts in the deep terrestrial subsurface.</title>
        <authorList>
            <person name="Probst A.J."/>
            <person name="Ladd B."/>
            <person name="Jarett J.K."/>
            <person name="Geller-Mcgrath D.E."/>
            <person name="Sieber C.M.K."/>
            <person name="Emerson J.B."/>
            <person name="Anantharaman K."/>
            <person name="Thomas B.C."/>
            <person name="Malmstrom R."/>
            <person name="Stieglmeier M."/>
            <person name="Klingl A."/>
            <person name="Woyke T."/>
            <person name="Ryan C.M."/>
            <person name="Banfield J.F."/>
        </authorList>
    </citation>
    <scope>NUCLEOTIDE SEQUENCE [LARGE SCALE GENOMIC DNA]</scope>
</reference>
<evidence type="ECO:0000256" key="7">
    <source>
        <dbReference type="ARBA" id="ARBA00022800"/>
    </source>
</evidence>
<dbReference type="NCBIfam" id="TIGR00277">
    <property type="entry name" value="HDIG"/>
    <property type="match status" value="1"/>
</dbReference>
<dbReference type="GO" id="GO:0042245">
    <property type="term" value="P:RNA repair"/>
    <property type="evidence" value="ECO:0007669"/>
    <property type="project" value="UniProtKB-KW"/>
</dbReference>
<dbReference type="Pfam" id="PF01966">
    <property type="entry name" value="HD"/>
    <property type="match status" value="1"/>
</dbReference>
<evidence type="ECO:0000256" key="9">
    <source>
        <dbReference type="ARBA" id="ARBA00022842"/>
    </source>
</evidence>
<gene>
    <name evidence="13" type="ORF">COU31_02010</name>
</gene>
<evidence type="ECO:0000256" key="5">
    <source>
        <dbReference type="ARBA" id="ARBA00022723"/>
    </source>
</evidence>
<accession>A0A2M6W4A6</accession>
<dbReference type="InterPro" id="IPR050124">
    <property type="entry name" value="tRNA_CCA-adding_enzyme"/>
</dbReference>
<dbReference type="InterPro" id="IPR006674">
    <property type="entry name" value="HD_domain"/>
</dbReference>
<dbReference type="InterPro" id="IPR032828">
    <property type="entry name" value="PolyA_RNA-bd"/>
</dbReference>
<dbReference type="SUPFAM" id="SSF81301">
    <property type="entry name" value="Nucleotidyltransferase"/>
    <property type="match status" value="1"/>
</dbReference>
<dbReference type="GO" id="GO:0003723">
    <property type="term" value="F:RNA binding"/>
    <property type="evidence" value="ECO:0007669"/>
    <property type="project" value="UniProtKB-KW"/>
</dbReference>
<keyword evidence="7" id="KW-0692">RNA repair</keyword>
<evidence type="ECO:0000313" key="14">
    <source>
        <dbReference type="Proteomes" id="UP000231183"/>
    </source>
</evidence>
<dbReference type="Proteomes" id="UP000231183">
    <property type="component" value="Unassembled WGS sequence"/>
</dbReference>
<dbReference type="Gene3D" id="1.10.3090.10">
    <property type="entry name" value="cca-adding enzyme, domain 2"/>
    <property type="match status" value="1"/>
</dbReference>
<keyword evidence="5" id="KW-0479">Metal-binding</keyword>
<dbReference type="Gene3D" id="1.10.246.80">
    <property type="match status" value="1"/>
</dbReference>
<protein>
    <submittedName>
        <fullName evidence="13">tRNA nucleotidyltransferase</fullName>
    </submittedName>
</protein>
<dbReference type="Gene3D" id="3.30.460.10">
    <property type="entry name" value="Beta Polymerase, domain 2"/>
    <property type="match status" value="1"/>
</dbReference>
<evidence type="ECO:0000256" key="2">
    <source>
        <dbReference type="ARBA" id="ARBA00022679"/>
    </source>
</evidence>
<dbReference type="SUPFAM" id="SSF81891">
    <property type="entry name" value="Poly A polymerase C-terminal region-like"/>
    <property type="match status" value="1"/>
</dbReference>
<evidence type="ECO:0000256" key="10">
    <source>
        <dbReference type="ARBA" id="ARBA00022884"/>
    </source>
</evidence>
<dbReference type="GO" id="GO:0008033">
    <property type="term" value="P:tRNA processing"/>
    <property type="evidence" value="ECO:0007669"/>
    <property type="project" value="UniProtKB-KW"/>
</dbReference>
<dbReference type="PANTHER" id="PTHR47545:SF1">
    <property type="entry name" value="MULTIFUNCTIONAL CCA PROTEIN"/>
    <property type="match status" value="1"/>
</dbReference>
<evidence type="ECO:0000313" key="13">
    <source>
        <dbReference type="EMBL" id="PIT87618.1"/>
    </source>
</evidence>
<dbReference type="GO" id="GO:0016779">
    <property type="term" value="F:nucleotidyltransferase activity"/>
    <property type="evidence" value="ECO:0007669"/>
    <property type="project" value="UniProtKB-KW"/>
</dbReference>
<comment type="cofactor">
    <cofactor evidence="1">
        <name>Mg(2+)</name>
        <dbReference type="ChEBI" id="CHEBI:18420"/>
    </cofactor>
</comment>